<comment type="caution">
    <text evidence="6">The sequence shown here is derived from an EMBL/GenBank/DDBJ whole genome shotgun (WGS) entry which is preliminary data.</text>
</comment>
<evidence type="ECO:0000256" key="5">
    <source>
        <dbReference type="HAMAP-Rule" id="MF_00658"/>
    </source>
</evidence>
<comment type="catalytic activity">
    <reaction evidence="5">
        <text>pseudouridine(1915) in 23S rRNA + S-adenosyl-L-methionine = N(3)-methylpseudouridine(1915) in 23S rRNA + S-adenosyl-L-homocysteine + H(+)</text>
        <dbReference type="Rhea" id="RHEA:42752"/>
        <dbReference type="Rhea" id="RHEA-COMP:10221"/>
        <dbReference type="Rhea" id="RHEA-COMP:10222"/>
        <dbReference type="ChEBI" id="CHEBI:15378"/>
        <dbReference type="ChEBI" id="CHEBI:57856"/>
        <dbReference type="ChEBI" id="CHEBI:59789"/>
        <dbReference type="ChEBI" id="CHEBI:65314"/>
        <dbReference type="ChEBI" id="CHEBI:74486"/>
        <dbReference type="EC" id="2.1.1.177"/>
    </reaction>
</comment>
<organism evidence="6 7">
    <name type="scientific">Alcanivorax quisquiliarum</name>
    <dbReference type="NCBI Taxonomy" id="2933565"/>
    <lineage>
        <taxon>Bacteria</taxon>
        <taxon>Pseudomonadati</taxon>
        <taxon>Pseudomonadota</taxon>
        <taxon>Gammaproteobacteria</taxon>
        <taxon>Oceanospirillales</taxon>
        <taxon>Alcanivoracaceae</taxon>
        <taxon>Alcanivorax</taxon>
    </lineage>
</organism>
<dbReference type="Pfam" id="PF02590">
    <property type="entry name" value="SPOUT_MTase"/>
    <property type="match status" value="1"/>
</dbReference>
<dbReference type="InterPro" id="IPR003742">
    <property type="entry name" value="RlmH-like"/>
</dbReference>
<dbReference type="InterPro" id="IPR029026">
    <property type="entry name" value="tRNA_m1G_MTases_N"/>
</dbReference>
<dbReference type="RefSeq" id="WP_246950410.1">
    <property type="nucleotide sequence ID" value="NZ_JALKII010000003.1"/>
</dbReference>
<protein>
    <recommendedName>
        <fullName evidence="5">Ribosomal RNA large subunit methyltransferase H</fullName>
        <ecNumber evidence="5">2.1.1.177</ecNumber>
    </recommendedName>
    <alternativeName>
        <fullName evidence="5">23S rRNA (pseudouridine1915-N3)-methyltransferase</fullName>
    </alternativeName>
    <alternativeName>
        <fullName evidence="5">23S rRNA m3Psi1915 methyltransferase</fullName>
    </alternativeName>
    <alternativeName>
        <fullName evidence="5">rRNA (pseudouridine-N3-)-methyltransferase RlmH</fullName>
    </alternativeName>
</protein>
<evidence type="ECO:0000256" key="3">
    <source>
        <dbReference type="ARBA" id="ARBA00022691"/>
    </source>
</evidence>
<feature type="binding site" evidence="5">
    <location>
        <begin position="125"/>
        <end position="130"/>
    </location>
    <ligand>
        <name>S-adenosyl-L-methionine</name>
        <dbReference type="ChEBI" id="CHEBI:59789"/>
    </ligand>
</feature>
<comment type="subunit">
    <text evidence="5">Homodimer.</text>
</comment>
<keyword evidence="2 5" id="KW-0808">Transferase</keyword>
<dbReference type="CDD" id="cd18081">
    <property type="entry name" value="RlmH-like"/>
    <property type="match status" value="1"/>
</dbReference>
<keyword evidence="3 5" id="KW-0949">S-adenosyl-L-methionine</keyword>
<dbReference type="PANTHER" id="PTHR33603:SF1">
    <property type="entry name" value="RIBOSOMAL RNA LARGE SUBUNIT METHYLTRANSFERASE H"/>
    <property type="match status" value="1"/>
</dbReference>
<feature type="binding site" evidence="5">
    <location>
        <position position="106"/>
    </location>
    <ligand>
        <name>S-adenosyl-L-methionine</name>
        <dbReference type="ChEBI" id="CHEBI:59789"/>
    </ligand>
</feature>
<name>A0ABT0E682_9GAMM</name>
<gene>
    <name evidence="5 6" type="primary">rlmH</name>
    <name evidence="6" type="ORF">MU846_06215</name>
</gene>
<keyword evidence="5" id="KW-0698">rRNA processing</keyword>
<dbReference type="InterPro" id="IPR029028">
    <property type="entry name" value="Alpha/beta_knot_MTases"/>
</dbReference>
<feature type="binding site" evidence="5">
    <location>
        <position position="75"/>
    </location>
    <ligand>
        <name>S-adenosyl-L-methionine</name>
        <dbReference type="ChEBI" id="CHEBI:59789"/>
    </ligand>
</feature>
<comment type="function">
    <text evidence="5">Specifically methylates the pseudouridine at position 1915 (m3Psi1915) in 23S rRNA.</text>
</comment>
<keyword evidence="7" id="KW-1185">Reference proteome</keyword>
<evidence type="ECO:0000313" key="6">
    <source>
        <dbReference type="EMBL" id="MCK0537302.1"/>
    </source>
</evidence>
<evidence type="ECO:0000256" key="2">
    <source>
        <dbReference type="ARBA" id="ARBA00022679"/>
    </source>
</evidence>
<dbReference type="HAMAP" id="MF_00658">
    <property type="entry name" value="23SrRNA_methyltr_H"/>
    <property type="match status" value="1"/>
</dbReference>
<dbReference type="EC" id="2.1.1.177" evidence="5"/>
<keyword evidence="5" id="KW-0963">Cytoplasm</keyword>
<keyword evidence="1 5" id="KW-0489">Methyltransferase</keyword>
<accession>A0ABT0E682</accession>
<dbReference type="PANTHER" id="PTHR33603">
    <property type="entry name" value="METHYLTRANSFERASE"/>
    <property type="match status" value="1"/>
</dbReference>
<reference evidence="6" key="1">
    <citation type="submission" date="2022-04" db="EMBL/GenBank/DDBJ databases">
        <title>Alcanivorax sp. CY1518 draft genome sequence.</title>
        <authorList>
            <person name="Zhao G."/>
            <person name="An M."/>
        </authorList>
    </citation>
    <scope>NUCLEOTIDE SEQUENCE</scope>
    <source>
        <strain evidence="6">CY1518</strain>
    </source>
</reference>
<dbReference type="NCBIfam" id="NF000986">
    <property type="entry name" value="PRK00103.1-4"/>
    <property type="match status" value="1"/>
</dbReference>
<dbReference type="EMBL" id="JALKII010000003">
    <property type="protein sequence ID" value="MCK0537302.1"/>
    <property type="molecule type" value="Genomic_DNA"/>
</dbReference>
<dbReference type="SUPFAM" id="SSF75217">
    <property type="entry name" value="alpha/beta knot"/>
    <property type="match status" value="1"/>
</dbReference>
<evidence type="ECO:0000256" key="4">
    <source>
        <dbReference type="ARBA" id="ARBA00038303"/>
    </source>
</evidence>
<dbReference type="Proteomes" id="UP001165524">
    <property type="component" value="Unassembled WGS sequence"/>
</dbReference>
<comment type="similarity">
    <text evidence="4 5">Belongs to the RNA methyltransferase RlmH family.</text>
</comment>
<proteinExistence type="inferred from homology"/>
<sequence length="157" mass="17592">MRVRLLALGTRMPAWVEAGVTEYSRRLAGDIRLEIEEIGLPRRGSHVDTATLVAREADALRKRLAKYPGAETIALEVTGRRLDTQRLARELGNRRDLSQDLCILVGGPDGLCPALSAECHQRWSLSDLTLPHPLVRILVAEQVYRAWTLLAGHPYHR</sequence>
<evidence type="ECO:0000256" key="1">
    <source>
        <dbReference type="ARBA" id="ARBA00022603"/>
    </source>
</evidence>
<evidence type="ECO:0000313" key="7">
    <source>
        <dbReference type="Proteomes" id="UP001165524"/>
    </source>
</evidence>
<dbReference type="Gene3D" id="3.40.1280.10">
    <property type="match status" value="1"/>
</dbReference>
<comment type="subcellular location">
    <subcellularLocation>
        <location evidence="5">Cytoplasm</location>
    </subcellularLocation>
</comment>
<dbReference type="PIRSF" id="PIRSF004505">
    <property type="entry name" value="MT_bac"/>
    <property type="match status" value="1"/>
</dbReference>